<dbReference type="EC" id="2.7.13.3" evidence="2"/>
<dbReference type="CDD" id="cd00082">
    <property type="entry name" value="HisKA"/>
    <property type="match status" value="1"/>
</dbReference>
<name>A0A6B8KBK2_9HYPH</name>
<dbReference type="InterPro" id="IPR003594">
    <property type="entry name" value="HATPase_dom"/>
</dbReference>
<dbReference type="RefSeq" id="WP_136496057.1">
    <property type="nucleotide sequence ID" value="NZ_CP046052.1"/>
</dbReference>
<dbReference type="Pfam" id="PF01590">
    <property type="entry name" value="GAF"/>
    <property type="match status" value="1"/>
</dbReference>
<keyword evidence="3 6" id="KW-0597">Phosphoprotein</keyword>
<dbReference type="InterPro" id="IPR003661">
    <property type="entry name" value="HisK_dim/P_dom"/>
</dbReference>
<dbReference type="SUPFAM" id="SSF52172">
    <property type="entry name" value="CheY-like"/>
    <property type="match status" value="1"/>
</dbReference>
<feature type="modified residue" description="4-aspartylphosphate" evidence="6">
    <location>
        <position position="764"/>
    </location>
</feature>
<keyword evidence="5" id="KW-0418">Kinase</keyword>
<dbReference type="InterPro" id="IPR036097">
    <property type="entry name" value="HisK_dim/P_sf"/>
</dbReference>
<evidence type="ECO:0000259" key="7">
    <source>
        <dbReference type="PROSITE" id="PS50109"/>
    </source>
</evidence>
<dbReference type="SMART" id="SM00065">
    <property type="entry name" value="GAF"/>
    <property type="match status" value="1"/>
</dbReference>
<dbReference type="PANTHER" id="PTHR43547">
    <property type="entry name" value="TWO-COMPONENT HISTIDINE KINASE"/>
    <property type="match status" value="1"/>
</dbReference>
<evidence type="ECO:0000313" key="9">
    <source>
        <dbReference type="EMBL" id="QGM45784.1"/>
    </source>
</evidence>
<proteinExistence type="predicted"/>
<dbReference type="SUPFAM" id="SSF55785">
    <property type="entry name" value="PYP-like sensor domain (PAS domain)"/>
    <property type="match status" value="1"/>
</dbReference>
<evidence type="ECO:0000259" key="8">
    <source>
        <dbReference type="PROSITE" id="PS50110"/>
    </source>
</evidence>
<dbReference type="PRINTS" id="PR00344">
    <property type="entry name" value="BCTRLSENSOR"/>
</dbReference>
<dbReference type="Gene3D" id="3.30.450.40">
    <property type="match status" value="1"/>
</dbReference>
<organism evidence="9 10">
    <name type="scientific">Methylocystis heyeri</name>
    <dbReference type="NCBI Taxonomy" id="391905"/>
    <lineage>
        <taxon>Bacteria</taxon>
        <taxon>Pseudomonadati</taxon>
        <taxon>Pseudomonadota</taxon>
        <taxon>Alphaproteobacteria</taxon>
        <taxon>Hyphomicrobiales</taxon>
        <taxon>Methylocystaceae</taxon>
        <taxon>Methylocystis</taxon>
    </lineage>
</organism>
<comment type="catalytic activity">
    <reaction evidence="1">
        <text>ATP + protein L-histidine = ADP + protein N-phospho-L-histidine.</text>
        <dbReference type="EC" id="2.7.13.3"/>
    </reaction>
</comment>
<dbReference type="InterPro" id="IPR035965">
    <property type="entry name" value="PAS-like_dom_sf"/>
</dbReference>
<feature type="domain" description="Response regulatory" evidence="8">
    <location>
        <begin position="715"/>
        <end position="831"/>
    </location>
</feature>
<dbReference type="GO" id="GO:0000155">
    <property type="term" value="F:phosphorelay sensor kinase activity"/>
    <property type="evidence" value="ECO:0007669"/>
    <property type="project" value="InterPro"/>
</dbReference>
<dbReference type="Pfam" id="PF00512">
    <property type="entry name" value="HisKA"/>
    <property type="match status" value="1"/>
</dbReference>
<dbReference type="CDD" id="cd00075">
    <property type="entry name" value="HATPase"/>
    <property type="match status" value="1"/>
</dbReference>
<dbReference type="SMART" id="SM00387">
    <property type="entry name" value="HATPase_c"/>
    <property type="match status" value="1"/>
</dbReference>
<evidence type="ECO:0000256" key="2">
    <source>
        <dbReference type="ARBA" id="ARBA00012438"/>
    </source>
</evidence>
<dbReference type="PANTHER" id="PTHR43547:SF2">
    <property type="entry name" value="HYBRID SIGNAL TRANSDUCTION HISTIDINE KINASE C"/>
    <property type="match status" value="1"/>
</dbReference>
<sequence length="832" mass="91609">MHCSLTKPMIRRFSARDGASVAMQAEPDSFIRGLLNALPEHAAIIDDAGVIVCVNEAWREFARRNGAAGLAGEGSAYLEVCRKASLNGDRYARQALDGLESVLAGATEAFTMAYPCHSPGEERWFTLHATRINAVPGGALLRHANVTHRKLAEDKLREREARQAFLLELTDALRGLDEPQEITQTACEMLARHIDADRAAYVQISGEEFIFRESHARGSAQMQGRGPVAIFGRTMIEACRRGEMVWSDDCDLDPRFSEPEREAFRHFGARAFIGATLIRNGEWVGAFGVDSVAPRRWSESERELVGEAAARIWAAAERARAERAQRESEEKYRALFESIDEGYCILEAIVGEADRVQDFRFLEANPAYLRIVDVAGVSIVGRRGRELFSIEDEWLCAVGEAALRRERVHHEGESKALNRWLDAFFMPFGAPGSSLCAVRVSDTTERRRAEQKQREYAEMLLEADRRKDEFLATLAHELRNPLAPIRNAVYLQERYLAEGSGAARLPGLLEIMRRQTDHLVRLVDDLLEISRINRGVIELHKEPVELAAVLRQAAETSAPAMEAGGHEFVLDLPDEPICFLADPVRLTQVFANLIDNAAKYTPPGGAIALRARREDGQAIVSVKDDGVGISAEMLPRVFDLFARGDGPRHRTQGGLGIGLSLVRSLAEQHGGAVEARSAGEGAGAEFIVRLPLMQASSEALKEPRPATPAPLASLRVVVADDNRDAADSLGLMLKEFGAVARVVYDGRAALEAVKELSPDLVILDLGMKDMDGIETARRIRALPQGKKAMIAALTGWGQAEQRQRTHEAGFDRHLVKPAAIDDLGQLLREAAE</sequence>
<dbReference type="PROSITE" id="PS50110">
    <property type="entry name" value="RESPONSE_REGULATORY"/>
    <property type="match status" value="1"/>
</dbReference>
<evidence type="ECO:0000256" key="1">
    <source>
        <dbReference type="ARBA" id="ARBA00000085"/>
    </source>
</evidence>
<dbReference type="SUPFAM" id="SSF47384">
    <property type="entry name" value="Homodimeric domain of signal transducing histidine kinase"/>
    <property type="match status" value="1"/>
</dbReference>
<dbReference type="Proteomes" id="UP000309061">
    <property type="component" value="Chromosome"/>
</dbReference>
<dbReference type="InterPro" id="IPR036890">
    <property type="entry name" value="HATPase_C_sf"/>
</dbReference>
<dbReference type="PROSITE" id="PS50109">
    <property type="entry name" value="HIS_KIN"/>
    <property type="match status" value="1"/>
</dbReference>
<dbReference type="InterPro" id="IPR029016">
    <property type="entry name" value="GAF-like_dom_sf"/>
</dbReference>
<dbReference type="SMART" id="SM00448">
    <property type="entry name" value="REC"/>
    <property type="match status" value="1"/>
</dbReference>
<dbReference type="InterPro" id="IPR001789">
    <property type="entry name" value="Sig_transdc_resp-reg_receiver"/>
</dbReference>
<accession>A0A6B8KBK2</accession>
<evidence type="ECO:0000256" key="6">
    <source>
        <dbReference type="PROSITE-ProRule" id="PRU00169"/>
    </source>
</evidence>
<dbReference type="CDD" id="cd17580">
    <property type="entry name" value="REC_2_DhkD-like"/>
    <property type="match status" value="1"/>
</dbReference>
<dbReference type="Gene3D" id="3.30.450.20">
    <property type="entry name" value="PAS domain"/>
    <property type="match status" value="2"/>
</dbReference>
<keyword evidence="4" id="KW-0808">Transferase</keyword>
<dbReference type="EMBL" id="CP046052">
    <property type="protein sequence ID" value="QGM45784.1"/>
    <property type="molecule type" value="Genomic_DNA"/>
</dbReference>
<protein>
    <recommendedName>
        <fullName evidence="2">histidine kinase</fullName>
        <ecNumber evidence="2">2.7.13.3</ecNumber>
    </recommendedName>
</protein>
<keyword evidence="10" id="KW-1185">Reference proteome</keyword>
<evidence type="ECO:0000256" key="5">
    <source>
        <dbReference type="ARBA" id="ARBA00022777"/>
    </source>
</evidence>
<gene>
    <name evidence="9" type="ORF">H2LOC_008755</name>
</gene>
<dbReference type="InterPro" id="IPR005467">
    <property type="entry name" value="His_kinase_dom"/>
</dbReference>
<dbReference type="OrthoDB" id="9810730at2"/>
<dbReference type="Pfam" id="PF13188">
    <property type="entry name" value="PAS_8"/>
    <property type="match status" value="1"/>
</dbReference>
<feature type="domain" description="Histidine kinase" evidence="7">
    <location>
        <begin position="473"/>
        <end position="694"/>
    </location>
</feature>
<dbReference type="InterPro" id="IPR004358">
    <property type="entry name" value="Sig_transdc_His_kin-like_C"/>
</dbReference>
<dbReference type="AlphaFoldDB" id="A0A6B8KBK2"/>
<dbReference type="InterPro" id="IPR011006">
    <property type="entry name" value="CheY-like_superfamily"/>
</dbReference>
<dbReference type="SUPFAM" id="SSF55781">
    <property type="entry name" value="GAF domain-like"/>
    <property type="match status" value="1"/>
</dbReference>
<dbReference type="KEGG" id="mhey:H2LOC_008755"/>
<evidence type="ECO:0000256" key="4">
    <source>
        <dbReference type="ARBA" id="ARBA00022679"/>
    </source>
</evidence>
<evidence type="ECO:0000313" key="10">
    <source>
        <dbReference type="Proteomes" id="UP000309061"/>
    </source>
</evidence>
<dbReference type="SUPFAM" id="SSF55874">
    <property type="entry name" value="ATPase domain of HSP90 chaperone/DNA topoisomerase II/histidine kinase"/>
    <property type="match status" value="1"/>
</dbReference>
<dbReference type="InterPro" id="IPR000014">
    <property type="entry name" value="PAS"/>
</dbReference>
<dbReference type="InterPro" id="IPR003018">
    <property type="entry name" value="GAF"/>
</dbReference>
<dbReference type="Gene3D" id="3.30.565.10">
    <property type="entry name" value="Histidine kinase-like ATPase, C-terminal domain"/>
    <property type="match status" value="1"/>
</dbReference>
<evidence type="ECO:0000256" key="3">
    <source>
        <dbReference type="ARBA" id="ARBA00022553"/>
    </source>
</evidence>
<dbReference type="SMART" id="SM00388">
    <property type="entry name" value="HisKA"/>
    <property type="match status" value="1"/>
</dbReference>
<dbReference type="Pfam" id="PF02518">
    <property type="entry name" value="HATPase_c"/>
    <property type="match status" value="1"/>
</dbReference>
<dbReference type="Gene3D" id="1.10.287.130">
    <property type="match status" value="1"/>
</dbReference>
<dbReference type="Pfam" id="PF00072">
    <property type="entry name" value="Response_reg"/>
    <property type="match status" value="1"/>
</dbReference>
<dbReference type="FunFam" id="3.30.565.10:FF:000006">
    <property type="entry name" value="Sensor histidine kinase WalK"/>
    <property type="match status" value="1"/>
</dbReference>
<reference evidence="9 10" key="1">
    <citation type="submission" date="2019-11" db="EMBL/GenBank/DDBJ databases">
        <title>The genome sequence of Methylocystis heyeri.</title>
        <authorList>
            <person name="Oshkin I.Y."/>
            <person name="Miroshnikov K."/>
            <person name="Dedysh S.N."/>
        </authorList>
    </citation>
    <scope>NUCLEOTIDE SEQUENCE [LARGE SCALE GENOMIC DNA]</scope>
    <source>
        <strain evidence="9 10">H2</strain>
    </source>
</reference>
<dbReference type="Gene3D" id="3.40.50.2300">
    <property type="match status" value="1"/>
</dbReference>